<dbReference type="STRING" id="1384054.N790_06115"/>
<keyword evidence="3" id="KW-0731">Sigma factor</keyword>
<dbReference type="Pfam" id="PF08281">
    <property type="entry name" value="Sigma70_r4_2"/>
    <property type="match status" value="1"/>
</dbReference>
<evidence type="ECO:0000313" key="8">
    <source>
        <dbReference type="Proteomes" id="UP000029392"/>
    </source>
</evidence>
<dbReference type="Gene3D" id="1.10.1740.10">
    <property type="match status" value="1"/>
</dbReference>
<dbReference type="NCBIfam" id="TIGR02937">
    <property type="entry name" value="sigma70-ECF"/>
    <property type="match status" value="1"/>
</dbReference>
<evidence type="ECO:0000256" key="3">
    <source>
        <dbReference type="ARBA" id="ARBA00023082"/>
    </source>
</evidence>
<dbReference type="InterPro" id="IPR014284">
    <property type="entry name" value="RNA_pol_sigma-70_dom"/>
</dbReference>
<name>A0A091B7G7_9GAMM</name>
<dbReference type="Proteomes" id="UP000029392">
    <property type="component" value="Unassembled WGS sequence"/>
</dbReference>
<comment type="similarity">
    <text evidence="1">Belongs to the sigma-70 factor family. ECF subfamily.</text>
</comment>
<dbReference type="GO" id="GO:0006352">
    <property type="term" value="P:DNA-templated transcription initiation"/>
    <property type="evidence" value="ECO:0007669"/>
    <property type="project" value="InterPro"/>
</dbReference>
<dbReference type="Gene3D" id="1.10.10.10">
    <property type="entry name" value="Winged helix-like DNA-binding domain superfamily/Winged helix DNA-binding domain"/>
    <property type="match status" value="1"/>
</dbReference>
<dbReference type="SUPFAM" id="SSF88946">
    <property type="entry name" value="Sigma2 domain of RNA polymerase sigma factors"/>
    <property type="match status" value="1"/>
</dbReference>
<proteinExistence type="inferred from homology"/>
<dbReference type="GO" id="GO:0016987">
    <property type="term" value="F:sigma factor activity"/>
    <property type="evidence" value="ECO:0007669"/>
    <property type="project" value="UniProtKB-KW"/>
</dbReference>
<dbReference type="InterPro" id="IPR053866">
    <property type="entry name" value="PhyR_sigma2"/>
</dbReference>
<evidence type="ECO:0000256" key="1">
    <source>
        <dbReference type="ARBA" id="ARBA00010641"/>
    </source>
</evidence>
<dbReference type="PANTHER" id="PTHR43133">
    <property type="entry name" value="RNA POLYMERASE ECF-TYPE SIGMA FACTO"/>
    <property type="match status" value="1"/>
</dbReference>
<keyword evidence="2" id="KW-0805">Transcription regulation</keyword>
<feature type="domain" description="PhyR sigma2" evidence="6">
    <location>
        <begin position="16"/>
        <end position="67"/>
    </location>
</feature>
<evidence type="ECO:0000259" key="5">
    <source>
        <dbReference type="Pfam" id="PF08281"/>
    </source>
</evidence>
<dbReference type="InterPro" id="IPR013249">
    <property type="entry name" value="RNA_pol_sigma70_r4_t2"/>
</dbReference>
<evidence type="ECO:0000259" key="6">
    <source>
        <dbReference type="Pfam" id="PF22029"/>
    </source>
</evidence>
<evidence type="ECO:0008006" key="9">
    <source>
        <dbReference type="Google" id="ProtNLM"/>
    </source>
</evidence>
<gene>
    <name evidence="7" type="ORF">N790_06115</name>
</gene>
<dbReference type="eggNOG" id="COG1595">
    <property type="taxonomic scope" value="Bacteria"/>
</dbReference>
<reference evidence="7 8" key="1">
    <citation type="submission" date="2013-09" db="EMBL/GenBank/DDBJ databases">
        <title>Genome sequencing of Arenimonas malthae.</title>
        <authorList>
            <person name="Chen F."/>
            <person name="Wang G."/>
        </authorList>
    </citation>
    <scope>NUCLEOTIDE SEQUENCE [LARGE SCALE GENOMIC DNA]</scope>
    <source>
        <strain evidence="7 8">CC-JY-1</strain>
    </source>
</reference>
<dbReference type="InterPro" id="IPR013324">
    <property type="entry name" value="RNA_pol_sigma_r3/r4-like"/>
</dbReference>
<dbReference type="Pfam" id="PF22029">
    <property type="entry name" value="PhyR_sigma2"/>
    <property type="match status" value="1"/>
</dbReference>
<evidence type="ECO:0000256" key="4">
    <source>
        <dbReference type="ARBA" id="ARBA00023163"/>
    </source>
</evidence>
<evidence type="ECO:0000256" key="2">
    <source>
        <dbReference type="ARBA" id="ARBA00023015"/>
    </source>
</evidence>
<comment type="caution">
    <text evidence="7">The sequence shown here is derived from an EMBL/GenBank/DDBJ whole genome shotgun (WGS) entry which is preliminary data.</text>
</comment>
<dbReference type="PANTHER" id="PTHR43133:SF25">
    <property type="entry name" value="RNA POLYMERASE SIGMA FACTOR RFAY-RELATED"/>
    <property type="match status" value="1"/>
</dbReference>
<keyword evidence="4" id="KW-0804">Transcription</keyword>
<organism evidence="7 8">
    <name type="scientific">Arenimonas malthae CC-JY-1</name>
    <dbReference type="NCBI Taxonomy" id="1384054"/>
    <lineage>
        <taxon>Bacteria</taxon>
        <taxon>Pseudomonadati</taxon>
        <taxon>Pseudomonadota</taxon>
        <taxon>Gammaproteobacteria</taxon>
        <taxon>Lysobacterales</taxon>
        <taxon>Lysobacteraceae</taxon>
        <taxon>Arenimonas</taxon>
    </lineage>
</organism>
<accession>A0A091B7G7</accession>
<dbReference type="EMBL" id="AVCH01000148">
    <property type="protein sequence ID" value="KFN48588.1"/>
    <property type="molecule type" value="Genomic_DNA"/>
</dbReference>
<evidence type="ECO:0000313" key="7">
    <source>
        <dbReference type="EMBL" id="KFN48588.1"/>
    </source>
</evidence>
<dbReference type="OrthoDB" id="9797134at2"/>
<dbReference type="SUPFAM" id="SSF88659">
    <property type="entry name" value="Sigma3 and sigma4 domains of RNA polymerase sigma factors"/>
    <property type="match status" value="1"/>
</dbReference>
<dbReference type="InterPro" id="IPR036388">
    <property type="entry name" value="WH-like_DNA-bd_sf"/>
</dbReference>
<dbReference type="InterPro" id="IPR039425">
    <property type="entry name" value="RNA_pol_sigma-70-like"/>
</dbReference>
<dbReference type="AlphaFoldDB" id="A0A091B7G7"/>
<dbReference type="PATRIC" id="fig|1384054.3.peg.1201"/>
<feature type="domain" description="RNA polymerase sigma factor 70 region 4 type 2" evidence="5">
    <location>
        <begin position="110"/>
        <end position="158"/>
    </location>
</feature>
<keyword evidence="8" id="KW-1185">Reference proteome</keyword>
<dbReference type="GO" id="GO:0003677">
    <property type="term" value="F:DNA binding"/>
    <property type="evidence" value="ECO:0007669"/>
    <property type="project" value="InterPro"/>
</dbReference>
<dbReference type="InterPro" id="IPR013325">
    <property type="entry name" value="RNA_pol_sigma_r2"/>
</dbReference>
<dbReference type="RefSeq" id="WP_043802370.1">
    <property type="nucleotide sequence ID" value="NZ_AVCH01000148.1"/>
</dbReference>
<sequence length="176" mass="19797">MPLPRPTPLDDDTLRELIPRLRRFARTLVAEPAAADDLVQAALERALTHGGQRRDDEALQPWLFSVLYRQFVDDYRRAGRWRRIARLFAADDEAQVPRPDDILETRRALAGLAQLPAEQRALLVLVSVEGLAYREAADVLGIPIGTVMSRLSRARRALREMDGEDAGGRPALKVLR</sequence>
<protein>
    <recommendedName>
        <fullName evidence="9">RNA polymerase sigma factor 70 region 4 type 2 domain-containing protein</fullName>
    </recommendedName>
</protein>